<evidence type="ECO:0000313" key="2">
    <source>
        <dbReference type="Proteomes" id="UP000075883"/>
    </source>
</evidence>
<dbReference type="Proteomes" id="UP000075883">
    <property type="component" value="Unassembled WGS sequence"/>
</dbReference>
<dbReference type="EnsemblMetazoa" id="ACUA010244-RA">
    <property type="protein sequence ID" value="ACUA010244-PA"/>
    <property type="gene ID" value="ACUA010244"/>
</dbReference>
<keyword evidence="2" id="KW-1185">Reference proteome</keyword>
<accession>A0A182M5V5</accession>
<dbReference type="VEuPathDB" id="VectorBase:ACUA010244"/>
<evidence type="ECO:0000313" key="1">
    <source>
        <dbReference type="EnsemblMetazoa" id="ACUA010244-PA"/>
    </source>
</evidence>
<proteinExistence type="predicted"/>
<dbReference type="AlphaFoldDB" id="A0A182M5V5"/>
<reference evidence="1" key="2">
    <citation type="submission" date="2020-05" db="UniProtKB">
        <authorList>
            <consortium name="EnsemblMetazoa"/>
        </authorList>
    </citation>
    <scope>IDENTIFICATION</scope>
    <source>
        <strain evidence="1">A-37</strain>
    </source>
</reference>
<dbReference type="EMBL" id="AXCM01001555">
    <property type="status" value="NOT_ANNOTATED_CDS"/>
    <property type="molecule type" value="Genomic_DNA"/>
</dbReference>
<sequence>MLPSSSTRSSISLRMMELSLKMKRCTRSEAAVEGGGGRLLVLVGRRATDRPGVCVDVAFRTSIRKYSSLLVTDSPSIDVCEVGSTIVSWCLCRDAWGIDSIGIASSLVAGTDSVLSVALGESGVVPSSFPAPASIRSISGSGEIKDLDRTVLGGGDARCHLVVSDTGLGVPHQVLGFLHQIVRHPVRVVAEALRLESSSCVDHQQGVESNVLHISNKLKARQGHINSITARASWDIPGFRGTVQKGIKE</sequence>
<organism evidence="1 2">
    <name type="scientific">Anopheles culicifacies</name>
    <dbReference type="NCBI Taxonomy" id="139723"/>
    <lineage>
        <taxon>Eukaryota</taxon>
        <taxon>Metazoa</taxon>
        <taxon>Ecdysozoa</taxon>
        <taxon>Arthropoda</taxon>
        <taxon>Hexapoda</taxon>
        <taxon>Insecta</taxon>
        <taxon>Pterygota</taxon>
        <taxon>Neoptera</taxon>
        <taxon>Endopterygota</taxon>
        <taxon>Diptera</taxon>
        <taxon>Nematocera</taxon>
        <taxon>Culicoidea</taxon>
        <taxon>Culicidae</taxon>
        <taxon>Anophelinae</taxon>
        <taxon>Anopheles</taxon>
        <taxon>culicifacies species complex</taxon>
    </lineage>
</organism>
<reference evidence="2" key="1">
    <citation type="submission" date="2013-09" db="EMBL/GenBank/DDBJ databases">
        <title>The Genome Sequence of Anopheles culicifacies species A.</title>
        <authorList>
            <consortium name="The Broad Institute Genomics Platform"/>
            <person name="Neafsey D.E."/>
            <person name="Besansky N."/>
            <person name="Howell P."/>
            <person name="Walton C."/>
            <person name="Young S.K."/>
            <person name="Zeng Q."/>
            <person name="Gargeya S."/>
            <person name="Fitzgerald M."/>
            <person name="Haas B."/>
            <person name="Abouelleil A."/>
            <person name="Allen A.W."/>
            <person name="Alvarado L."/>
            <person name="Arachchi H.M."/>
            <person name="Berlin A.M."/>
            <person name="Chapman S.B."/>
            <person name="Gainer-Dewar J."/>
            <person name="Goldberg J."/>
            <person name="Griggs A."/>
            <person name="Gujja S."/>
            <person name="Hansen M."/>
            <person name="Howarth C."/>
            <person name="Imamovic A."/>
            <person name="Ireland A."/>
            <person name="Larimer J."/>
            <person name="McCowan C."/>
            <person name="Murphy C."/>
            <person name="Pearson M."/>
            <person name="Poon T.W."/>
            <person name="Priest M."/>
            <person name="Roberts A."/>
            <person name="Saif S."/>
            <person name="Shea T."/>
            <person name="Sisk P."/>
            <person name="Sykes S."/>
            <person name="Wortman J."/>
            <person name="Nusbaum C."/>
            <person name="Birren B."/>
        </authorList>
    </citation>
    <scope>NUCLEOTIDE SEQUENCE [LARGE SCALE GENOMIC DNA]</scope>
    <source>
        <strain evidence="2">A-37</strain>
    </source>
</reference>
<name>A0A182M5V5_9DIPT</name>
<protein>
    <submittedName>
        <fullName evidence="1">Uncharacterized protein</fullName>
    </submittedName>
</protein>